<comment type="caution">
    <text evidence="1">The sequence shown here is derived from an EMBL/GenBank/DDBJ whole genome shotgun (WGS) entry which is preliminary data.</text>
</comment>
<name>A0A9P3PWU1_LYOSH</name>
<protein>
    <submittedName>
        <fullName evidence="1">Uncharacterized protein</fullName>
    </submittedName>
</protein>
<evidence type="ECO:0000313" key="1">
    <source>
        <dbReference type="EMBL" id="GLB42959.1"/>
    </source>
</evidence>
<proteinExistence type="predicted"/>
<dbReference type="AlphaFoldDB" id="A0A9P3PWU1"/>
<organism evidence="1 2">
    <name type="scientific">Lyophyllum shimeji</name>
    <name type="common">Hon-shimeji</name>
    <name type="synonym">Tricholoma shimeji</name>
    <dbReference type="NCBI Taxonomy" id="47721"/>
    <lineage>
        <taxon>Eukaryota</taxon>
        <taxon>Fungi</taxon>
        <taxon>Dikarya</taxon>
        <taxon>Basidiomycota</taxon>
        <taxon>Agaricomycotina</taxon>
        <taxon>Agaricomycetes</taxon>
        <taxon>Agaricomycetidae</taxon>
        <taxon>Agaricales</taxon>
        <taxon>Tricholomatineae</taxon>
        <taxon>Lyophyllaceae</taxon>
        <taxon>Lyophyllum</taxon>
    </lineage>
</organism>
<gene>
    <name evidence="1" type="ORF">LshimejAT787_1204080</name>
</gene>
<dbReference type="Proteomes" id="UP001063166">
    <property type="component" value="Unassembled WGS sequence"/>
</dbReference>
<keyword evidence="2" id="KW-1185">Reference proteome</keyword>
<reference evidence="1" key="1">
    <citation type="submission" date="2022-07" db="EMBL/GenBank/DDBJ databases">
        <title>The genome of Lyophyllum shimeji provides insight into the initial evolution of ectomycorrhizal fungal genome.</title>
        <authorList>
            <person name="Kobayashi Y."/>
            <person name="Shibata T."/>
            <person name="Hirakawa H."/>
            <person name="Shigenobu S."/>
            <person name="Nishiyama T."/>
            <person name="Yamada A."/>
            <person name="Hasebe M."/>
            <person name="Kawaguchi M."/>
        </authorList>
    </citation>
    <scope>NUCLEOTIDE SEQUENCE</scope>
    <source>
        <strain evidence="1">AT787</strain>
    </source>
</reference>
<dbReference type="EMBL" id="BRPK01000012">
    <property type="protein sequence ID" value="GLB42959.1"/>
    <property type="molecule type" value="Genomic_DNA"/>
</dbReference>
<dbReference type="OrthoDB" id="3067036at2759"/>
<evidence type="ECO:0000313" key="2">
    <source>
        <dbReference type="Proteomes" id="UP001063166"/>
    </source>
</evidence>
<sequence length="160" mass="18039">MKKSSPFSKRWWNAELSQLQSLWSRASNEVHKFGYIHDHPAHAELAQMTWVMADKIRQSKLDHWIDWLENIDARQIYTANKYVVNEPTNFSCDRIPNLKTKVDGVDKIATTNVEKAETLAESIFPPPPLAPSPTPVTGTLIPYLGSNSSPEHASVRLSAS</sequence>
<accession>A0A9P3PWU1</accession>